<accession>A0A9N9A9F9</accession>
<gene>
    <name evidence="2" type="ORF">FMOSSE_LOCUS5090</name>
</gene>
<name>A0A9N9A9F9_FUNMO</name>
<dbReference type="EMBL" id="CAJVPP010000922">
    <property type="protein sequence ID" value="CAG8522241.1"/>
    <property type="molecule type" value="Genomic_DNA"/>
</dbReference>
<protein>
    <submittedName>
        <fullName evidence="2">15496_t:CDS:1</fullName>
    </submittedName>
</protein>
<reference evidence="2" key="1">
    <citation type="submission" date="2021-06" db="EMBL/GenBank/DDBJ databases">
        <authorList>
            <person name="Kallberg Y."/>
            <person name="Tangrot J."/>
            <person name="Rosling A."/>
        </authorList>
    </citation>
    <scope>NUCLEOTIDE SEQUENCE</scope>
    <source>
        <strain evidence="2">87-6 pot B 2015</strain>
    </source>
</reference>
<sequence>MKEQEKKIKRLEAKIEYQKEMIEQQGADIKQLVDYKNQINIYLLNNLLKNYNMNLIDYQQLTDLKTESNTTFHKNRQSIQEARKVLDEIVFPKDMEDLKSTLQKTLKVLEDSGIYK</sequence>
<evidence type="ECO:0000256" key="1">
    <source>
        <dbReference type="SAM" id="Coils"/>
    </source>
</evidence>
<keyword evidence="3" id="KW-1185">Reference proteome</keyword>
<feature type="coiled-coil region" evidence="1">
    <location>
        <begin position="1"/>
        <end position="28"/>
    </location>
</feature>
<evidence type="ECO:0000313" key="2">
    <source>
        <dbReference type="EMBL" id="CAG8522241.1"/>
    </source>
</evidence>
<dbReference type="AlphaFoldDB" id="A0A9N9A9F9"/>
<organism evidence="2 3">
    <name type="scientific">Funneliformis mosseae</name>
    <name type="common">Endomycorrhizal fungus</name>
    <name type="synonym">Glomus mosseae</name>
    <dbReference type="NCBI Taxonomy" id="27381"/>
    <lineage>
        <taxon>Eukaryota</taxon>
        <taxon>Fungi</taxon>
        <taxon>Fungi incertae sedis</taxon>
        <taxon>Mucoromycota</taxon>
        <taxon>Glomeromycotina</taxon>
        <taxon>Glomeromycetes</taxon>
        <taxon>Glomerales</taxon>
        <taxon>Glomeraceae</taxon>
        <taxon>Funneliformis</taxon>
    </lineage>
</organism>
<comment type="caution">
    <text evidence="2">The sequence shown here is derived from an EMBL/GenBank/DDBJ whole genome shotgun (WGS) entry which is preliminary data.</text>
</comment>
<evidence type="ECO:0000313" key="3">
    <source>
        <dbReference type="Proteomes" id="UP000789375"/>
    </source>
</evidence>
<dbReference type="Proteomes" id="UP000789375">
    <property type="component" value="Unassembled WGS sequence"/>
</dbReference>
<proteinExistence type="predicted"/>
<keyword evidence="1" id="KW-0175">Coiled coil</keyword>